<comment type="caution">
    <text evidence="6">The sequence shown here is derived from an EMBL/GenBank/DDBJ whole genome shotgun (WGS) entry which is preliminary data.</text>
</comment>
<dbReference type="EMBL" id="JBBEGN010000006">
    <property type="protein sequence ID" value="MEJ2869078.1"/>
    <property type="molecule type" value="Genomic_DNA"/>
</dbReference>
<dbReference type="Pfam" id="PF00440">
    <property type="entry name" value="TetR_N"/>
    <property type="match status" value="1"/>
</dbReference>
<dbReference type="Gene3D" id="1.10.357.10">
    <property type="entry name" value="Tetracycline Repressor, domain 2"/>
    <property type="match status" value="1"/>
</dbReference>
<dbReference type="InterPro" id="IPR036271">
    <property type="entry name" value="Tet_transcr_reg_TetR-rel_C_sf"/>
</dbReference>
<gene>
    <name evidence="6" type="ORF">WCD74_14990</name>
</gene>
<dbReference type="InterPro" id="IPR009057">
    <property type="entry name" value="Homeodomain-like_sf"/>
</dbReference>
<dbReference type="SUPFAM" id="SSF48498">
    <property type="entry name" value="Tetracyclin repressor-like, C-terminal domain"/>
    <property type="match status" value="1"/>
</dbReference>
<dbReference type="InterPro" id="IPR004111">
    <property type="entry name" value="Repressor_TetR_C"/>
</dbReference>
<name>A0ABU8MRL3_9PSEU</name>
<keyword evidence="7" id="KW-1185">Reference proteome</keyword>
<keyword evidence="1" id="KW-0805">Transcription regulation</keyword>
<dbReference type="PANTHER" id="PTHR30055:SF151">
    <property type="entry name" value="TRANSCRIPTIONAL REGULATORY PROTEIN"/>
    <property type="match status" value="1"/>
</dbReference>
<evidence type="ECO:0000256" key="3">
    <source>
        <dbReference type="ARBA" id="ARBA00023163"/>
    </source>
</evidence>
<protein>
    <submittedName>
        <fullName evidence="6">TetR/AcrR family transcriptional regulator</fullName>
    </submittedName>
</protein>
<evidence type="ECO:0000256" key="2">
    <source>
        <dbReference type="ARBA" id="ARBA00023125"/>
    </source>
</evidence>
<feature type="domain" description="HTH tetR-type" evidence="5">
    <location>
        <begin position="19"/>
        <end position="79"/>
    </location>
</feature>
<keyword evidence="2 4" id="KW-0238">DNA-binding</keyword>
<dbReference type="RefSeq" id="WP_337695657.1">
    <property type="nucleotide sequence ID" value="NZ_JBBEGN010000006.1"/>
</dbReference>
<evidence type="ECO:0000313" key="7">
    <source>
        <dbReference type="Proteomes" id="UP001385809"/>
    </source>
</evidence>
<dbReference type="SUPFAM" id="SSF46689">
    <property type="entry name" value="Homeodomain-like"/>
    <property type="match status" value="1"/>
</dbReference>
<dbReference type="PROSITE" id="PS50977">
    <property type="entry name" value="HTH_TETR_2"/>
    <property type="match status" value="1"/>
</dbReference>
<keyword evidence="3" id="KW-0804">Transcription</keyword>
<feature type="DNA-binding region" description="H-T-H motif" evidence="4">
    <location>
        <begin position="42"/>
        <end position="61"/>
    </location>
</feature>
<dbReference type="Gene3D" id="1.10.10.60">
    <property type="entry name" value="Homeodomain-like"/>
    <property type="match status" value="1"/>
</dbReference>
<dbReference type="PANTHER" id="PTHR30055">
    <property type="entry name" value="HTH-TYPE TRANSCRIPTIONAL REGULATOR RUTR"/>
    <property type="match status" value="1"/>
</dbReference>
<dbReference type="InterPro" id="IPR050109">
    <property type="entry name" value="HTH-type_TetR-like_transc_reg"/>
</dbReference>
<sequence length="217" mass="22748">MEVDTLWAPPAAARRGRPALTRDGIVEAAVDVADADGIDAVSMPRLARTLGAAPMSLYRHVPHKDALLALMVDTAIGPPPDLAGADRREGFARWARANRTVFRAHPWTLPLVTGSLRMGPAECGWGEAFLAHAAAHGLGPRDSMVVLTAVNAYVRGASTPIGDRAPSATDIEASGRADDYPHLLDQLRGGNGAGPGDDVMFEAGLEVVLRGCESTGE</sequence>
<accession>A0ABU8MRL3</accession>
<dbReference type="InterPro" id="IPR001647">
    <property type="entry name" value="HTH_TetR"/>
</dbReference>
<dbReference type="Pfam" id="PF02909">
    <property type="entry name" value="TetR_C_1"/>
    <property type="match status" value="1"/>
</dbReference>
<reference evidence="6 7" key="1">
    <citation type="submission" date="2024-03" db="EMBL/GenBank/DDBJ databases">
        <title>Actinomycetospora sp. OC33-EN08, a novel actinomycete isolated from wild orchid (Aerides multiflora).</title>
        <authorList>
            <person name="Suriyachadkun C."/>
        </authorList>
    </citation>
    <scope>NUCLEOTIDE SEQUENCE [LARGE SCALE GENOMIC DNA]</scope>
    <source>
        <strain evidence="6 7">OC33-EN08</strain>
    </source>
</reference>
<evidence type="ECO:0000313" key="6">
    <source>
        <dbReference type="EMBL" id="MEJ2869078.1"/>
    </source>
</evidence>
<dbReference type="Proteomes" id="UP001385809">
    <property type="component" value="Unassembled WGS sequence"/>
</dbReference>
<evidence type="ECO:0000256" key="1">
    <source>
        <dbReference type="ARBA" id="ARBA00023015"/>
    </source>
</evidence>
<evidence type="ECO:0000256" key="4">
    <source>
        <dbReference type="PROSITE-ProRule" id="PRU00335"/>
    </source>
</evidence>
<proteinExistence type="predicted"/>
<organism evidence="6 7">
    <name type="scientific">Actinomycetospora aurantiaca</name>
    <dbReference type="NCBI Taxonomy" id="3129233"/>
    <lineage>
        <taxon>Bacteria</taxon>
        <taxon>Bacillati</taxon>
        <taxon>Actinomycetota</taxon>
        <taxon>Actinomycetes</taxon>
        <taxon>Pseudonocardiales</taxon>
        <taxon>Pseudonocardiaceae</taxon>
        <taxon>Actinomycetospora</taxon>
    </lineage>
</organism>
<evidence type="ECO:0000259" key="5">
    <source>
        <dbReference type="PROSITE" id="PS50977"/>
    </source>
</evidence>